<dbReference type="Pfam" id="PF00415">
    <property type="entry name" value="RCC1"/>
    <property type="match status" value="1"/>
</dbReference>
<dbReference type="Gene3D" id="2.130.10.30">
    <property type="entry name" value="Regulator of chromosome condensation 1/beta-lactamase-inhibitor protein II"/>
    <property type="match status" value="2"/>
</dbReference>
<dbReference type="PANTHER" id="PTHR45982:SF1">
    <property type="entry name" value="REGULATOR OF CHROMOSOME CONDENSATION"/>
    <property type="match status" value="1"/>
</dbReference>
<organism evidence="2 3">
    <name type="scientific">Enterococcus florum</name>
    <dbReference type="NCBI Taxonomy" id="2480627"/>
    <lineage>
        <taxon>Bacteria</taxon>
        <taxon>Bacillati</taxon>
        <taxon>Bacillota</taxon>
        <taxon>Bacilli</taxon>
        <taxon>Lactobacillales</taxon>
        <taxon>Enterococcaceae</taxon>
        <taxon>Enterococcus</taxon>
    </lineage>
</organism>
<dbReference type="AlphaFoldDB" id="A0A4P5PPF5"/>
<keyword evidence="3" id="KW-1185">Reference proteome</keyword>
<dbReference type="OrthoDB" id="27389at2"/>
<evidence type="ECO:0000256" key="1">
    <source>
        <dbReference type="SAM" id="SignalP"/>
    </source>
</evidence>
<dbReference type="EMBL" id="BJCC01000025">
    <property type="protein sequence ID" value="GCF94993.1"/>
    <property type="molecule type" value="Genomic_DNA"/>
</dbReference>
<dbReference type="PROSITE" id="PS50012">
    <property type="entry name" value="RCC1_3"/>
    <property type="match status" value="3"/>
</dbReference>
<keyword evidence="1" id="KW-0732">Signal</keyword>
<evidence type="ECO:0000313" key="3">
    <source>
        <dbReference type="Proteomes" id="UP000290567"/>
    </source>
</evidence>
<proteinExistence type="predicted"/>
<dbReference type="InterPro" id="IPR051553">
    <property type="entry name" value="Ran_GTPase-activating"/>
</dbReference>
<name>A0A4P5PPF5_9ENTE</name>
<accession>A0A4P5PPF5</accession>
<feature type="chain" id="PRO_5039011629" evidence="1">
    <location>
        <begin position="26"/>
        <end position="1115"/>
    </location>
</feature>
<dbReference type="InterPro" id="IPR009091">
    <property type="entry name" value="RCC1/BLIP-II"/>
</dbReference>
<sequence>MEKKRSKKWLIGLLVLFGATQFANAGYAQNTAVKTANALEGSLKANMPALDPALEPREVPQISSVKFVDTVTLYLAGAALDDQGAVWMWGFNSHGVQGMGLKEMENGRHRYQGGMKRVPYFVDNNIKIKKIWGGYHTMYALAEDGSLYAWGKGNEGQMGNGRNVPENKTPQKVSFPDNEKILELYPGTEASHCVYATTESGNIYAWGYRDGGRIPFLSSPSYVKQPTRIQELSDLYKNDKFVSMSMGNSHGLIATESGKMYTFGSNTYGERATGGIGGSHKLAENKFFTDNKLKVVEVDADLDNGFALTENGDIYQFGQLYFETVGGRQYRTPQKVQIDTTSASYKPFFTSVTAGKFASYGLDQYGRVWSWGKNNYYQFGTDGPLYGTEPTTRPYYYNDPSKGKLDKVMSKATQIPKTFGDGDTQYNHTVPKAPVFSKARNSGRIDFQILGYQNQGMWSDIDDATYKKHPTIYDKKYYKTVGTKGSVSNLAPTLSSMKKAHEKVYMVDAEGRRLVYVIRKDGTNTISGNFYVAKDNYNGSWFVSNKYSTALPANVTEETSVPAVKDEERAWIELATGGEPNDFTGKQTGEVPAITKMDTYQSATHFLDASGNLYKTSLDGSGSVGWGWDYDPVYDWYGGTGIYGHGGATSSHGTDGLFDYYNYEISFMRGAPQPISGAVKVEAPKEKHYQSQNASEKVKIEVGLGKAAESSDLNLKIEPELKEVKYLVLPYDVNDANMKVASPTEEQFNDSYNRAAELGYTAVDLADANGWKGMKQEAGKPEVKLTDESLTVSENCVVWVLVQTQSYSATPTIIETVKFDNFYKDTTIQHQGVEHEDPASVLYAPTTDKVEKVTNDGIDKLVGFPVDKNGKIIGTKEDQPTFGYDEVKVSRYNDDEWKADFSSKETQQELIKRHRQELIAKTKKDCIDSGKPWTKEKREVLVAWINTWIKKWVKNEWTPKFEGAWRWMAPQAESKVYTLNGVDAANGDDLTVDKGELAVCDSYLHTFHYEKDPEAYAKVNYVGVDMLGRKIDSFKMAPEEVLRDVNYKRIPPELVDQIGYVVYGYQNVKGAPPTSFPIDVNEFTSIGANRELEFKVDKDDAEVTNNVIYALTPRR</sequence>
<protein>
    <submittedName>
        <fullName evidence="2">Uncharacterized protein</fullName>
    </submittedName>
</protein>
<dbReference type="SUPFAM" id="SSF50985">
    <property type="entry name" value="RCC1/BLIP-II"/>
    <property type="match status" value="1"/>
</dbReference>
<gene>
    <name evidence="2" type="ORF">NRIC_28840</name>
</gene>
<dbReference type="Proteomes" id="UP000290567">
    <property type="component" value="Unassembled WGS sequence"/>
</dbReference>
<dbReference type="Pfam" id="PF13540">
    <property type="entry name" value="RCC1_2"/>
    <property type="match status" value="2"/>
</dbReference>
<dbReference type="PANTHER" id="PTHR45982">
    <property type="entry name" value="REGULATOR OF CHROMOSOME CONDENSATION"/>
    <property type="match status" value="1"/>
</dbReference>
<dbReference type="InterPro" id="IPR000408">
    <property type="entry name" value="Reg_chr_condens"/>
</dbReference>
<evidence type="ECO:0000313" key="2">
    <source>
        <dbReference type="EMBL" id="GCF94993.1"/>
    </source>
</evidence>
<feature type="signal peptide" evidence="1">
    <location>
        <begin position="1"/>
        <end position="25"/>
    </location>
</feature>
<comment type="caution">
    <text evidence="2">The sequence shown here is derived from an EMBL/GenBank/DDBJ whole genome shotgun (WGS) entry which is preliminary data.</text>
</comment>
<reference evidence="3" key="1">
    <citation type="submission" date="2019-02" db="EMBL/GenBank/DDBJ databases">
        <title>Draft genome sequence of Enterococcus sp. Gos25-1.</title>
        <authorList>
            <person name="Tanaka N."/>
            <person name="Shiwa Y."/>
            <person name="Fujita N."/>
        </authorList>
    </citation>
    <scope>NUCLEOTIDE SEQUENCE [LARGE SCALE GENOMIC DNA]</scope>
    <source>
        <strain evidence="3">Gos25-1</strain>
    </source>
</reference>
<dbReference type="RefSeq" id="WP_146623398.1">
    <property type="nucleotide sequence ID" value="NZ_BJCC01000025.1"/>
</dbReference>